<dbReference type="AlphaFoldDB" id="A0A292IHI2"/>
<name>A0A292IHI2_9MOLU</name>
<accession>A0A292IHI2</accession>
<protein>
    <recommendedName>
        <fullName evidence="3">Histidine kinase/HSP90-like ATPase domain-containing protein</fullName>
    </recommendedName>
</protein>
<sequence length="750" mass="86525">MKNIFQIYNIKDLNDFLKTKTIYTLSEKNLTLEQIQNDWKFVGNNESNYSNIGMLTNGEKGIIERITNGIDAVLEKQKEKHALDNIHSYEPIIQKAFPEFYKSKKEIMHSADISNDDLKLRNNARDADSVIYLAIYDGSRKNSSTIDIVDKGSGIEGKDFANTILSLHNGNKLNEDKSYLIGAFGQGGSTSLPFSAATIIISKKNNEFFYTVIKEVKIKKYKLPIYMYLTTNGNIINLDFNGIDLSGLHKDVQEFINAESGTLVRMIDINLKGRYFSQDINKPGMFGDYVNTELFNVALPINIRENRREYIDKSGSQNRNAYGAQSRLWTTKYVQKKYSGTFKVNFWDIDCPIDYYTILPVDENNWVNDSKCRETFGTFNTQFKPIIFTVSGQVIVHKGFTRLKNEGLSFLEHRLLVVINLDVFGPRKYDFFTTNRDGIKDTAEVNSFVNQIIKELSNLSSLLEINEILQQKAVKGMIDSKFLEDLKKELKDSYLPDQNINQLLSISSDGHHISLDDSENFSNIIEKISITTTKSKFYKNYAFSIYLTTPAKKEINNQALPKIKGFLGWKYFEPINVNAMNGRIKYDYNAAAIGPGQYELIYQYFPDHEPVPIESNTLRFEILDENGPEEKTKIRSSSFDIHIKIVTEKEFIADIVKDYSKRQINIYLCMDHEFLKNEIYSYFDSNNKIELDKKRLIEFLAHFVLAYENEYSEKTLDAKNDLILAFLKAWRRALNSDKNKFFHDLLGDND</sequence>
<evidence type="ECO:0000313" key="2">
    <source>
        <dbReference type="Proteomes" id="UP000261764"/>
    </source>
</evidence>
<dbReference type="InterPro" id="IPR036890">
    <property type="entry name" value="HATPase_C_sf"/>
</dbReference>
<reference evidence="1 2" key="1">
    <citation type="journal article" date="2015" name="Clin. Infect. Dis.">
        <title>Genomic Investigations unmask Mycoplasma amphoriforme, a new respiratory pathogen.</title>
        <authorList>
            <person name="Gillespie S.H."/>
            <person name="Ling C.L."/>
            <person name="Oravcova K."/>
            <person name="Pinheiro M."/>
            <person name="Wells L."/>
            <person name="Bryant J.M."/>
            <person name="McHugh T.D."/>
            <person name="Bebear C."/>
            <person name="Webster D."/>
            <person name="Harris S.R."/>
            <person name="Seth-Smith H.M."/>
            <person name="Thomson N.R."/>
        </authorList>
    </citation>
    <scope>NUCLEOTIDE SEQUENCE [LARGE SCALE GENOMIC DNA]</scope>
    <source>
        <strain evidence="1 2">A39</strain>
    </source>
</reference>
<keyword evidence="2" id="KW-1185">Reference proteome</keyword>
<dbReference type="EMBL" id="HG937516">
    <property type="protein sequence ID" value="CDN40350.1"/>
    <property type="molecule type" value="Genomic_DNA"/>
</dbReference>
<dbReference type="KEGG" id="mamp:MAMA39_02270"/>
<evidence type="ECO:0008006" key="3">
    <source>
        <dbReference type="Google" id="ProtNLM"/>
    </source>
</evidence>
<dbReference type="Pfam" id="PF13589">
    <property type="entry name" value="HATPase_c_3"/>
    <property type="match status" value="1"/>
</dbReference>
<organism evidence="1 2">
    <name type="scientific">Mycoplasma amphoriforme A39</name>
    <dbReference type="NCBI Taxonomy" id="572419"/>
    <lineage>
        <taxon>Bacteria</taxon>
        <taxon>Bacillati</taxon>
        <taxon>Mycoplasmatota</taxon>
        <taxon>Mollicutes</taxon>
        <taxon>Mycoplasmataceae</taxon>
        <taxon>Mycoplasma</taxon>
    </lineage>
</organism>
<dbReference type="Proteomes" id="UP000261764">
    <property type="component" value="Chromosome I"/>
</dbReference>
<dbReference type="SUPFAM" id="SSF55874">
    <property type="entry name" value="ATPase domain of HSP90 chaperone/DNA topoisomerase II/histidine kinase"/>
    <property type="match status" value="1"/>
</dbReference>
<dbReference type="RefSeq" id="WP_343251694.1">
    <property type="nucleotide sequence ID" value="NZ_HG937516.1"/>
</dbReference>
<proteinExistence type="predicted"/>
<evidence type="ECO:0000313" key="1">
    <source>
        <dbReference type="EMBL" id="CDN40350.1"/>
    </source>
</evidence>
<gene>
    <name evidence="1" type="ORF">MAMA39_02270</name>
</gene>